<evidence type="ECO:0000313" key="2">
    <source>
        <dbReference type="EMBL" id="CDW87665.1"/>
    </source>
</evidence>
<dbReference type="Proteomes" id="UP000039865">
    <property type="component" value="Unassembled WGS sequence"/>
</dbReference>
<proteinExistence type="predicted"/>
<name>A0A078AYZ3_STYLE</name>
<accession>A0A078AYZ3</accession>
<sequence length="93" mass="11169">MNLNVLPNIAYSMCLNKDFYDTEKALEIEEKNFQREFEQQVYPQDQVYKPLGFDQRDEEEEEEEEEDIDMGNSDREFDDYAEELEGSDTDLHQ</sequence>
<evidence type="ECO:0000313" key="3">
    <source>
        <dbReference type="Proteomes" id="UP000039865"/>
    </source>
</evidence>
<reference evidence="2 3" key="1">
    <citation type="submission" date="2014-06" db="EMBL/GenBank/DDBJ databases">
        <authorList>
            <person name="Swart Estienne"/>
        </authorList>
    </citation>
    <scope>NUCLEOTIDE SEQUENCE [LARGE SCALE GENOMIC DNA]</scope>
    <source>
        <strain evidence="2 3">130c</strain>
    </source>
</reference>
<protein>
    <submittedName>
        <fullName evidence="2">Uncharacterized protein</fullName>
    </submittedName>
</protein>
<dbReference type="InParanoid" id="A0A078AYZ3"/>
<feature type="compositionally biased region" description="Acidic residues" evidence="1">
    <location>
        <begin position="76"/>
        <end position="93"/>
    </location>
</feature>
<keyword evidence="3" id="KW-1185">Reference proteome</keyword>
<dbReference type="AlphaFoldDB" id="A0A078AYZ3"/>
<gene>
    <name evidence="2" type="primary">Contig8843.g9449</name>
    <name evidence="2" type="ORF">STYLEM_16775</name>
</gene>
<feature type="compositionally biased region" description="Acidic residues" evidence="1">
    <location>
        <begin position="56"/>
        <end position="69"/>
    </location>
</feature>
<organism evidence="2 3">
    <name type="scientific">Stylonychia lemnae</name>
    <name type="common">Ciliate</name>
    <dbReference type="NCBI Taxonomy" id="5949"/>
    <lineage>
        <taxon>Eukaryota</taxon>
        <taxon>Sar</taxon>
        <taxon>Alveolata</taxon>
        <taxon>Ciliophora</taxon>
        <taxon>Intramacronucleata</taxon>
        <taxon>Spirotrichea</taxon>
        <taxon>Stichotrichia</taxon>
        <taxon>Sporadotrichida</taxon>
        <taxon>Oxytrichidae</taxon>
        <taxon>Stylonychinae</taxon>
        <taxon>Stylonychia</taxon>
    </lineage>
</organism>
<evidence type="ECO:0000256" key="1">
    <source>
        <dbReference type="SAM" id="MobiDB-lite"/>
    </source>
</evidence>
<dbReference type="EMBL" id="CCKQ01015821">
    <property type="protein sequence ID" value="CDW87665.1"/>
    <property type="molecule type" value="Genomic_DNA"/>
</dbReference>
<feature type="region of interest" description="Disordered" evidence="1">
    <location>
        <begin position="37"/>
        <end position="93"/>
    </location>
</feature>